<name>A0ABV0Z776_9TELE</name>
<dbReference type="EMBL" id="JAHRIP010054705">
    <property type="protein sequence ID" value="MEQ2301725.1"/>
    <property type="molecule type" value="Genomic_DNA"/>
</dbReference>
<gene>
    <name evidence="5" type="ORF">AMECASPLE_039028</name>
</gene>
<evidence type="ECO:0000313" key="5">
    <source>
        <dbReference type="EMBL" id="MEQ2301725.1"/>
    </source>
</evidence>
<protein>
    <recommendedName>
        <fullName evidence="4">Far upstream element-binding protein C-terminal domain-containing protein</fullName>
    </recommendedName>
</protein>
<feature type="non-terminal residue" evidence="5">
    <location>
        <position position="97"/>
    </location>
</feature>
<reference evidence="5 6" key="1">
    <citation type="submission" date="2021-06" db="EMBL/GenBank/DDBJ databases">
        <authorList>
            <person name="Palmer J.M."/>
        </authorList>
    </citation>
    <scope>NUCLEOTIDE SEQUENCE [LARGE SCALE GENOMIC DNA]</scope>
    <source>
        <strain evidence="5 6">AS_MEX2019</strain>
        <tissue evidence="5">Muscle</tissue>
    </source>
</reference>
<organism evidence="5 6">
    <name type="scientific">Ameca splendens</name>
    <dbReference type="NCBI Taxonomy" id="208324"/>
    <lineage>
        <taxon>Eukaryota</taxon>
        <taxon>Metazoa</taxon>
        <taxon>Chordata</taxon>
        <taxon>Craniata</taxon>
        <taxon>Vertebrata</taxon>
        <taxon>Euteleostomi</taxon>
        <taxon>Actinopterygii</taxon>
        <taxon>Neopterygii</taxon>
        <taxon>Teleostei</taxon>
        <taxon>Neoteleostei</taxon>
        <taxon>Acanthomorphata</taxon>
        <taxon>Ovalentaria</taxon>
        <taxon>Atherinomorphae</taxon>
        <taxon>Cyprinodontiformes</taxon>
        <taxon>Goodeidae</taxon>
        <taxon>Ameca</taxon>
    </lineage>
</organism>
<evidence type="ECO:0000256" key="3">
    <source>
        <dbReference type="SAM" id="MobiDB-lite"/>
    </source>
</evidence>
<feature type="region of interest" description="Disordered" evidence="3">
    <location>
        <begin position="1"/>
        <end position="37"/>
    </location>
</feature>
<evidence type="ECO:0000256" key="2">
    <source>
        <dbReference type="ARBA" id="ARBA00023242"/>
    </source>
</evidence>
<feature type="non-terminal residue" evidence="5">
    <location>
        <position position="1"/>
    </location>
</feature>
<accession>A0ABV0Z776</accession>
<dbReference type="InterPro" id="IPR015096">
    <property type="entry name" value="FUBP_C"/>
</dbReference>
<feature type="compositionally biased region" description="Polar residues" evidence="3">
    <location>
        <begin position="72"/>
        <end position="89"/>
    </location>
</feature>
<comment type="subcellular location">
    <subcellularLocation>
        <location evidence="1">Nucleus</location>
    </subcellularLocation>
</comment>
<feature type="region of interest" description="Disordered" evidence="3">
    <location>
        <begin position="72"/>
        <end position="97"/>
    </location>
</feature>
<keyword evidence="2" id="KW-0539">Nucleus</keyword>
<evidence type="ECO:0000256" key="1">
    <source>
        <dbReference type="ARBA" id="ARBA00004123"/>
    </source>
</evidence>
<sequence length="97" mass="11248">SGQPFVTGVWGNTYQTSWQNPGQQDPGQQNQPQNMMTDYSKAWEDYYKKQSMTPECVKDLTNKWSKIQSSHRILDQGVQSPQNQRTQGPRTIDRKID</sequence>
<proteinExistence type="predicted"/>
<dbReference type="Pfam" id="PF09005">
    <property type="entry name" value="FUBP_C"/>
    <property type="match status" value="1"/>
</dbReference>
<comment type="caution">
    <text evidence="5">The sequence shown here is derived from an EMBL/GenBank/DDBJ whole genome shotgun (WGS) entry which is preliminary data.</text>
</comment>
<dbReference type="Proteomes" id="UP001469553">
    <property type="component" value="Unassembled WGS sequence"/>
</dbReference>
<feature type="compositionally biased region" description="Polar residues" evidence="3">
    <location>
        <begin position="1"/>
        <end position="18"/>
    </location>
</feature>
<evidence type="ECO:0000313" key="6">
    <source>
        <dbReference type="Proteomes" id="UP001469553"/>
    </source>
</evidence>
<feature type="domain" description="Far upstream element-binding protein C-terminal" evidence="4">
    <location>
        <begin position="30"/>
        <end position="50"/>
    </location>
</feature>
<evidence type="ECO:0000259" key="4">
    <source>
        <dbReference type="Pfam" id="PF09005"/>
    </source>
</evidence>
<feature type="compositionally biased region" description="Low complexity" evidence="3">
    <location>
        <begin position="19"/>
        <end position="34"/>
    </location>
</feature>
<keyword evidence="6" id="KW-1185">Reference proteome</keyword>